<dbReference type="SFLD" id="SFLDS00029">
    <property type="entry name" value="Radical_SAM"/>
    <property type="match status" value="1"/>
</dbReference>
<gene>
    <name evidence="6" type="ORF">A2592_02060</name>
</gene>
<organism evidence="6 7">
    <name type="scientific">Candidatus Kaiserbacteria bacterium RIFOXYD1_FULL_42_15</name>
    <dbReference type="NCBI Taxonomy" id="1798532"/>
    <lineage>
        <taxon>Bacteria</taxon>
        <taxon>Candidatus Kaiseribacteriota</taxon>
    </lineage>
</organism>
<sequence>MRIGGLQRCSLIDFPGQVAAIIFTIGCNFRCPYCHNPELVDETADEIPAIEVLAFLRTRIGKLDGVTITGGEPTMHDDLIPFIKEIKEMGFKVKLDSNGTNPAMLKEIENDRLVDYLAMDIKAPFSNYASGIGRPVDVNKIKESVRLIMTGSIPYEFRTTVVKALLSPEDIINIGKDIRGAKKYYLQKFVSNKILNPGFVKKTTYTDEEFEVIQASISEYVEECGIR</sequence>
<dbReference type="GO" id="GO:0046872">
    <property type="term" value="F:metal ion binding"/>
    <property type="evidence" value="ECO:0007669"/>
    <property type="project" value="UniProtKB-KW"/>
</dbReference>
<dbReference type="PROSITE" id="PS51918">
    <property type="entry name" value="RADICAL_SAM"/>
    <property type="match status" value="1"/>
</dbReference>
<evidence type="ECO:0000259" key="5">
    <source>
        <dbReference type="PROSITE" id="PS51918"/>
    </source>
</evidence>
<dbReference type="Pfam" id="PF04055">
    <property type="entry name" value="Radical_SAM"/>
    <property type="match status" value="1"/>
</dbReference>
<reference evidence="6 7" key="1">
    <citation type="journal article" date="2016" name="Nat. Commun.">
        <title>Thousands of microbial genomes shed light on interconnected biogeochemical processes in an aquifer system.</title>
        <authorList>
            <person name="Anantharaman K."/>
            <person name="Brown C.T."/>
            <person name="Hug L.A."/>
            <person name="Sharon I."/>
            <person name="Castelle C.J."/>
            <person name="Probst A.J."/>
            <person name="Thomas B.C."/>
            <person name="Singh A."/>
            <person name="Wilkins M.J."/>
            <person name="Karaoz U."/>
            <person name="Brodie E.L."/>
            <person name="Williams K.H."/>
            <person name="Hubbard S.S."/>
            <person name="Banfield J.F."/>
        </authorList>
    </citation>
    <scope>NUCLEOTIDE SEQUENCE [LARGE SCALE GENOMIC DNA]</scope>
</reference>
<dbReference type="Proteomes" id="UP000179230">
    <property type="component" value="Unassembled WGS sequence"/>
</dbReference>
<keyword evidence="4" id="KW-0411">Iron-sulfur</keyword>
<accession>A0A1F6FPK5</accession>
<keyword evidence="3" id="KW-0408">Iron</keyword>
<dbReference type="GO" id="GO:0003824">
    <property type="term" value="F:catalytic activity"/>
    <property type="evidence" value="ECO:0007669"/>
    <property type="project" value="InterPro"/>
</dbReference>
<dbReference type="InterPro" id="IPR012840">
    <property type="entry name" value="NrdG2"/>
</dbReference>
<evidence type="ECO:0000313" key="6">
    <source>
        <dbReference type="EMBL" id="OGG87789.1"/>
    </source>
</evidence>
<proteinExistence type="predicted"/>
<dbReference type="GO" id="GO:0051536">
    <property type="term" value="F:iron-sulfur cluster binding"/>
    <property type="evidence" value="ECO:0007669"/>
    <property type="project" value="UniProtKB-KW"/>
</dbReference>
<dbReference type="SFLD" id="SFLDG01094">
    <property type="entry name" value="Uncharacterised_Radical_SAM_Su"/>
    <property type="match status" value="1"/>
</dbReference>
<dbReference type="NCBIfam" id="TIGR02495">
    <property type="entry name" value="NrdG2"/>
    <property type="match status" value="1"/>
</dbReference>
<evidence type="ECO:0000256" key="3">
    <source>
        <dbReference type="ARBA" id="ARBA00023004"/>
    </source>
</evidence>
<name>A0A1F6FPK5_9BACT</name>
<dbReference type="Gene3D" id="3.20.20.70">
    <property type="entry name" value="Aldolase class I"/>
    <property type="match status" value="1"/>
</dbReference>
<evidence type="ECO:0000256" key="4">
    <source>
        <dbReference type="ARBA" id="ARBA00023014"/>
    </source>
</evidence>
<evidence type="ECO:0000256" key="1">
    <source>
        <dbReference type="ARBA" id="ARBA00022691"/>
    </source>
</evidence>
<dbReference type="PANTHER" id="PTHR11228">
    <property type="entry name" value="RADICAL SAM DOMAIN PROTEIN"/>
    <property type="match status" value="1"/>
</dbReference>
<dbReference type="InterPro" id="IPR058240">
    <property type="entry name" value="rSAM_sf"/>
</dbReference>
<dbReference type="PROSITE" id="PS51257">
    <property type="entry name" value="PROKAR_LIPOPROTEIN"/>
    <property type="match status" value="1"/>
</dbReference>
<dbReference type="AlphaFoldDB" id="A0A1F6FPK5"/>
<dbReference type="SUPFAM" id="SSF102114">
    <property type="entry name" value="Radical SAM enzymes"/>
    <property type="match status" value="1"/>
</dbReference>
<dbReference type="PANTHER" id="PTHR11228:SF27">
    <property type="entry name" value="GLYCYL-RADICAL ENZYME ACTIVATING ENZYME MJ1227-RELATED"/>
    <property type="match status" value="1"/>
</dbReference>
<dbReference type="InterPro" id="IPR013785">
    <property type="entry name" value="Aldolase_TIM"/>
</dbReference>
<dbReference type="InterPro" id="IPR050377">
    <property type="entry name" value="Radical_SAM_PqqE_MftC-like"/>
</dbReference>
<dbReference type="EMBL" id="MFMT01000041">
    <property type="protein sequence ID" value="OGG87789.1"/>
    <property type="molecule type" value="Genomic_DNA"/>
</dbReference>
<keyword evidence="1" id="KW-0949">S-adenosyl-L-methionine</keyword>
<comment type="caution">
    <text evidence="6">The sequence shown here is derived from an EMBL/GenBank/DDBJ whole genome shotgun (WGS) entry which is preliminary data.</text>
</comment>
<evidence type="ECO:0000313" key="7">
    <source>
        <dbReference type="Proteomes" id="UP000179230"/>
    </source>
</evidence>
<feature type="domain" description="Radical SAM core" evidence="5">
    <location>
        <begin position="13"/>
        <end position="220"/>
    </location>
</feature>
<dbReference type="CDD" id="cd01335">
    <property type="entry name" value="Radical_SAM"/>
    <property type="match status" value="1"/>
</dbReference>
<evidence type="ECO:0000256" key="2">
    <source>
        <dbReference type="ARBA" id="ARBA00022723"/>
    </source>
</evidence>
<protein>
    <submittedName>
        <fullName evidence="6">Anaerobic ribonucleoside-triphosphate reductase activating protein</fullName>
    </submittedName>
</protein>
<keyword evidence="2" id="KW-0479">Metal-binding</keyword>
<dbReference type="InterPro" id="IPR007197">
    <property type="entry name" value="rSAM"/>
</dbReference>